<accession>A0ACB9Z8X3</accession>
<comment type="caution">
    <text evidence="1">The sequence shown here is derived from an EMBL/GenBank/DDBJ whole genome shotgun (WGS) entry which is preliminary data.</text>
</comment>
<organism evidence="1 2">
    <name type="scientific">Hypoxylon rubiginosum</name>
    <dbReference type="NCBI Taxonomy" id="110542"/>
    <lineage>
        <taxon>Eukaryota</taxon>
        <taxon>Fungi</taxon>
        <taxon>Dikarya</taxon>
        <taxon>Ascomycota</taxon>
        <taxon>Pezizomycotina</taxon>
        <taxon>Sordariomycetes</taxon>
        <taxon>Xylariomycetidae</taxon>
        <taxon>Xylariales</taxon>
        <taxon>Hypoxylaceae</taxon>
        <taxon>Hypoxylon</taxon>
    </lineage>
</organism>
<reference evidence="1 2" key="1">
    <citation type="journal article" date="2022" name="New Phytol.">
        <title>Ecological generalism drives hyperdiversity of secondary metabolite gene clusters in xylarialean endophytes.</title>
        <authorList>
            <person name="Franco M.E.E."/>
            <person name="Wisecaver J.H."/>
            <person name="Arnold A.E."/>
            <person name="Ju Y.M."/>
            <person name="Slot J.C."/>
            <person name="Ahrendt S."/>
            <person name="Moore L.P."/>
            <person name="Eastman K.E."/>
            <person name="Scott K."/>
            <person name="Konkel Z."/>
            <person name="Mondo S.J."/>
            <person name="Kuo A."/>
            <person name="Hayes R.D."/>
            <person name="Haridas S."/>
            <person name="Andreopoulos B."/>
            <person name="Riley R."/>
            <person name="LaButti K."/>
            <person name="Pangilinan J."/>
            <person name="Lipzen A."/>
            <person name="Amirebrahimi M."/>
            <person name="Yan J."/>
            <person name="Adam C."/>
            <person name="Keymanesh K."/>
            <person name="Ng V."/>
            <person name="Louie K."/>
            <person name="Northen T."/>
            <person name="Drula E."/>
            <person name="Henrissat B."/>
            <person name="Hsieh H.M."/>
            <person name="Youens-Clark K."/>
            <person name="Lutzoni F."/>
            <person name="Miadlikowska J."/>
            <person name="Eastwood D.C."/>
            <person name="Hamelin R.C."/>
            <person name="Grigoriev I.V."/>
            <person name="U'Ren J.M."/>
        </authorList>
    </citation>
    <scope>NUCLEOTIDE SEQUENCE [LARGE SCALE GENOMIC DNA]</scope>
    <source>
        <strain evidence="1 2">CBS 119005</strain>
    </source>
</reference>
<name>A0ACB9Z8X3_9PEZI</name>
<dbReference type="Proteomes" id="UP001497700">
    <property type="component" value="Unassembled WGS sequence"/>
</dbReference>
<evidence type="ECO:0000313" key="2">
    <source>
        <dbReference type="Proteomes" id="UP001497700"/>
    </source>
</evidence>
<evidence type="ECO:0000313" key="1">
    <source>
        <dbReference type="EMBL" id="KAI4867933.1"/>
    </source>
</evidence>
<keyword evidence="2" id="KW-1185">Reference proteome</keyword>
<protein>
    <submittedName>
        <fullName evidence="1">Uncharacterized protein</fullName>
    </submittedName>
</protein>
<proteinExistence type="predicted"/>
<gene>
    <name evidence="1" type="ORF">F4820DRAFT_445517</name>
</gene>
<dbReference type="EMBL" id="MU393442">
    <property type="protein sequence ID" value="KAI4867933.1"/>
    <property type="molecule type" value="Genomic_DNA"/>
</dbReference>
<sequence>MSEELLKACKVLEEARTPWSQKASDDLVHLVPDNVTAQDMKGFLSEDGAEKLGSVAALWAAHTGIQKISQDVKNGKHDVEDDLNSMLIEIADRISIIILPVCDGAALDDDTTDYAALQQKADLGLAALDQLTKLLPGGPSKLLASTHLRLTAFTDPADPWTSSTKSAELSRALLQPLDAPERREQRTRLIAEDILTGFLRPLFSRSRPTAVTASGRKAEFVETSRYDSVASESPETKPWKYARRYAVTAFAWAVQHADSELLQKHWPLYTPVLLTLLDEPQPAALKVRALGLLRAFWARCPAGLMRQTGLADVFEQAAFPAVLYLPTLTPEDESLAILGAAYPALIEMAGLAADHGDPGAVPRPGGDLQQQQQQQQLTEVQRKLLDKIIREGILVGYHHAKEHIRIDFIPMASEILTDPFGTQHPPSLLSAAQLLQAILRRCWPRIPHYCNEIIKMLMLCWLNLDDENSVPPDSSTLSKLKPELTKTADMLFAVMKAAQVDLSERVDPLIEKEPQLEKLFKARNLG</sequence>